<proteinExistence type="predicted"/>
<sequence length="212" mass="24517">MEEFLTSNASAIFAIFGAILGSLVTGFLSYLSKTKEAKLRITEKVLDRKLDAHESLINLVGLIRSMVLLGGEDDKNELKRCPLIMNSKENMNDFLDQFMSVQNNHDRWLSSEIKREISFFLDYFINLNECSRDATDEGLQAAGVLIRKDFIDISLRIENSAHVFFNKDLLKLKYKTDRDWHKHSKEKTLEGLNKTEFFKNKQKIMSMLNGRI</sequence>
<dbReference type="RefSeq" id="WP_236982240.1">
    <property type="nucleotide sequence ID" value="NZ_AP023086.1"/>
</dbReference>
<evidence type="ECO:0000313" key="3">
    <source>
        <dbReference type="Proteomes" id="UP001320119"/>
    </source>
</evidence>
<keyword evidence="1" id="KW-0472">Membrane</keyword>
<accession>A0AAN1WI91</accession>
<protein>
    <submittedName>
        <fullName evidence="2">Uncharacterized protein</fullName>
    </submittedName>
</protein>
<dbReference type="AlphaFoldDB" id="A0AAN1WI91"/>
<dbReference type="KEGG" id="marq:MARGE09_P2309"/>
<name>A0AAN1WI91_9GAMM</name>
<feature type="transmembrane region" description="Helical" evidence="1">
    <location>
        <begin position="12"/>
        <end position="31"/>
    </location>
</feature>
<keyword evidence="1" id="KW-1133">Transmembrane helix</keyword>
<dbReference type="Proteomes" id="UP001320119">
    <property type="component" value="Chromosome"/>
</dbReference>
<evidence type="ECO:0000313" key="2">
    <source>
        <dbReference type="EMBL" id="BCD98108.1"/>
    </source>
</evidence>
<dbReference type="EMBL" id="AP023086">
    <property type="protein sequence ID" value="BCD98108.1"/>
    <property type="molecule type" value="Genomic_DNA"/>
</dbReference>
<keyword evidence="1" id="KW-0812">Transmembrane</keyword>
<keyword evidence="3" id="KW-1185">Reference proteome</keyword>
<gene>
    <name evidence="2" type="ORF">MARGE09_P2309</name>
</gene>
<organism evidence="2 3">
    <name type="scientific">Marinagarivorans cellulosilyticus</name>
    <dbReference type="NCBI Taxonomy" id="2721545"/>
    <lineage>
        <taxon>Bacteria</taxon>
        <taxon>Pseudomonadati</taxon>
        <taxon>Pseudomonadota</taxon>
        <taxon>Gammaproteobacteria</taxon>
        <taxon>Cellvibrionales</taxon>
        <taxon>Cellvibrionaceae</taxon>
        <taxon>Marinagarivorans</taxon>
    </lineage>
</organism>
<reference evidence="2 3" key="1">
    <citation type="journal article" date="2022" name="IScience">
        <title>An ultrasensitive nanofiber-based assay for enzymatic hydrolysis and deep-sea microbial degradation of cellulose.</title>
        <authorList>
            <person name="Tsudome M."/>
            <person name="Tachioka M."/>
            <person name="Miyazaki M."/>
            <person name="Uchimura K."/>
            <person name="Tsuda M."/>
            <person name="Takaki Y."/>
            <person name="Deguchi S."/>
        </authorList>
    </citation>
    <scope>NUCLEOTIDE SEQUENCE [LARGE SCALE GENOMIC DNA]</scope>
    <source>
        <strain evidence="2 3">GE09</strain>
    </source>
</reference>
<evidence type="ECO:0000256" key="1">
    <source>
        <dbReference type="SAM" id="Phobius"/>
    </source>
</evidence>